<dbReference type="SUPFAM" id="SSF53474">
    <property type="entry name" value="alpha/beta-Hydrolases"/>
    <property type="match status" value="1"/>
</dbReference>
<sequence>MVNTQYPAGRIVLDTIDSRLLAGNAAGDPARRQLAIYLPPGYDEGAARYPSVYVLAGFGGRGLSLLNDSAWDETLPQRLDRLIRSGHMRPMIVVMPDCLTRYGGSQYINSSATGRYEDYVADEIVAHVDARYRTVAARDWRAVSGKSSGGYGALMFAMRRPEVFGMAASHSGDLYFELCYKPAFALCLPVLERHGGLAGFVERLRDIRPRDPGFQATLNTIAMAACYSPDPATAPGFVLPFDAHTGELHEAVWQRWLSWDPVHIAERHVDALRSLRLLYLDAGTLDEFNLQYGARIFTQRLRGLAVPFVYEEFVDSHLNIPYRFDRSFRAISEALPDGA</sequence>
<dbReference type="EMBL" id="WWCW01000138">
    <property type="protein sequence ID" value="MYM90751.1"/>
    <property type="molecule type" value="Genomic_DNA"/>
</dbReference>
<organism evidence="1 2">
    <name type="scientific">Duganella vulcania</name>
    <dbReference type="NCBI Taxonomy" id="2692166"/>
    <lineage>
        <taxon>Bacteria</taxon>
        <taxon>Pseudomonadati</taxon>
        <taxon>Pseudomonadota</taxon>
        <taxon>Betaproteobacteria</taxon>
        <taxon>Burkholderiales</taxon>
        <taxon>Oxalobacteraceae</taxon>
        <taxon>Telluria group</taxon>
        <taxon>Duganella</taxon>
    </lineage>
</organism>
<dbReference type="InterPro" id="IPR029058">
    <property type="entry name" value="AB_hydrolase_fold"/>
</dbReference>
<dbReference type="InterPro" id="IPR050583">
    <property type="entry name" value="Mycobacterial_A85_antigen"/>
</dbReference>
<reference evidence="1 2" key="1">
    <citation type="submission" date="2020-01" db="EMBL/GenBank/DDBJ databases">
        <title>Novel species isolated from a subtropical stream in China.</title>
        <authorList>
            <person name="Lu H."/>
        </authorList>
    </citation>
    <scope>NUCLEOTIDE SEQUENCE [LARGE SCALE GENOMIC DNA]</scope>
    <source>
        <strain evidence="1 2">FT82W</strain>
    </source>
</reference>
<name>A0A845GA36_9BURK</name>
<accession>A0A845GA36</accession>
<dbReference type="PANTHER" id="PTHR48098:SF1">
    <property type="entry name" value="DIACYLGLYCEROL ACYLTRANSFERASE_MYCOLYLTRANSFERASE AG85A"/>
    <property type="match status" value="1"/>
</dbReference>
<evidence type="ECO:0000313" key="1">
    <source>
        <dbReference type="EMBL" id="MYM90751.1"/>
    </source>
</evidence>
<comment type="caution">
    <text evidence="1">The sequence shown here is derived from an EMBL/GenBank/DDBJ whole genome shotgun (WGS) entry which is preliminary data.</text>
</comment>
<dbReference type="InterPro" id="IPR000801">
    <property type="entry name" value="Esterase-like"/>
</dbReference>
<dbReference type="GO" id="GO:0016747">
    <property type="term" value="F:acyltransferase activity, transferring groups other than amino-acyl groups"/>
    <property type="evidence" value="ECO:0007669"/>
    <property type="project" value="TreeGrafter"/>
</dbReference>
<protein>
    <submittedName>
        <fullName evidence="1">Esterase</fullName>
    </submittedName>
</protein>
<dbReference type="Gene3D" id="3.40.50.1820">
    <property type="entry name" value="alpha/beta hydrolase"/>
    <property type="match status" value="1"/>
</dbReference>
<dbReference type="Proteomes" id="UP000470302">
    <property type="component" value="Unassembled WGS sequence"/>
</dbReference>
<proteinExistence type="predicted"/>
<gene>
    <name evidence="1" type="ORF">GTP91_26700</name>
</gene>
<dbReference type="AlphaFoldDB" id="A0A845GA36"/>
<dbReference type="RefSeq" id="WP_161099488.1">
    <property type="nucleotide sequence ID" value="NZ_WWCW01000138.1"/>
</dbReference>
<evidence type="ECO:0000313" key="2">
    <source>
        <dbReference type="Proteomes" id="UP000470302"/>
    </source>
</evidence>
<dbReference type="PANTHER" id="PTHR48098">
    <property type="entry name" value="ENTEROCHELIN ESTERASE-RELATED"/>
    <property type="match status" value="1"/>
</dbReference>
<dbReference type="Pfam" id="PF00756">
    <property type="entry name" value="Esterase"/>
    <property type="match status" value="1"/>
</dbReference>